<keyword evidence="1" id="KW-0443">Lipid metabolism</keyword>
<keyword evidence="1" id="KW-0479">Metal-binding</keyword>
<dbReference type="OrthoDB" id="517356at2"/>
<comment type="function">
    <text evidence="1">Transfers the 4'-phosphopantetheine moiety from coenzyme A to a Ser of acyl-carrier-protein.</text>
</comment>
<keyword evidence="3" id="KW-1185">Reference proteome</keyword>
<comment type="subcellular location">
    <subcellularLocation>
        <location evidence="1">Cytoplasm</location>
    </subcellularLocation>
</comment>
<dbReference type="NCBIfam" id="TIGR00556">
    <property type="entry name" value="pantethn_trn"/>
    <property type="match status" value="1"/>
</dbReference>
<dbReference type="EMBL" id="AP017312">
    <property type="protein sequence ID" value="BAU29905.1"/>
    <property type="molecule type" value="Genomic_DNA"/>
</dbReference>
<dbReference type="Pfam" id="PF01648">
    <property type="entry name" value="ACPS"/>
    <property type="match status" value="1"/>
</dbReference>
<dbReference type="EC" id="2.7.8.7" evidence="1"/>
<dbReference type="GO" id="GO:0000287">
    <property type="term" value="F:magnesium ion binding"/>
    <property type="evidence" value="ECO:0007669"/>
    <property type="project" value="UniProtKB-UniRule"/>
</dbReference>
<dbReference type="InterPro" id="IPR004568">
    <property type="entry name" value="Ppantetheine-prot_Trfase_dom"/>
</dbReference>
<dbReference type="InterPro" id="IPR002582">
    <property type="entry name" value="ACPS"/>
</dbReference>
<sequence>MIIGTGIDIVELPRIQKIIERQEHAFVQRVLTAREQKAMPEAPGRRIEYIAGRFAAKEAISKALGTGIGGVVSFYDMEIIPDANGRPIVHIAERVLREIAGTVECRCHISITHSREYAAAQAILEM</sequence>
<dbReference type="GO" id="GO:0008897">
    <property type="term" value="F:holo-[acyl-carrier-protein] synthase activity"/>
    <property type="evidence" value="ECO:0007669"/>
    <property type="project" value="UniProtKB-UniRule"/>
</dbReference>
<dbReference type="InterPro" id="IPR037143">
    <property type="entry name" value="4-PPantetheinyl_Trfase_dom_sf"/>
</dbReference>
<accession>A0A0U5B1M6</accession>
<dbReference type="InterPro" id="IPR008278">
    <property type="entry name" value="4-PPantetheinyl_Trfase_dom"/>
</dbReference>
<keyword evidence="1" id="KW-0276">Fatty acid metabolism</keyword>
<keyword evidence="1" id="KW-0444">Lipid biosynthesis</keyword>
<evidence type="ECO:0000313" key="3">
    <source>
        <dbReference type="Proteomes" id="UP000217696"/>
    </source>
</evidence>
<proteinExistence type="inferred from homology"/>
<evidence type="ECO:0000313" key="2">
    <source>
        <dbReference type="EMBL" id="BAU29905.1"/>
    </source>
</evidence>
<organism evidence="2 3">
    <name type="scientific">Aneurinibacillus soli</name>
    <dbReference type="NCBI Taxonomy" id="1500254"/>
    <lineage>
        <taxon>Bacteria</taxon>
        <taxon>Bacillati</taxon>
        <taxon>Bacillota</taxon>
        <taxon>Bacilli</taxon>
        <taxon>Bacillales</taxon>
        <taxon>Paenibacillaceae</taxon>
        <taxon>Aneurinibacillus group</taxon>
        <taxon>Aneurinibacillus</taxon>
    </lineage>
</organism>
<feature type="binding site" evidence="1">
    <location>
        <position position="58"/>
    </location>
    <ligand>
        <name>Mg(2+)</name>
        <dbReference type="ChEBI" id="CHEBI:18420"/>
    </ligand>
</feature>
<keyword evidence="1" id="KW-0275">Fatty acid biosynthesis</keyword>
<keyword evidence="1 2" id="KW-0808">Transferase</keyword>
<feature type="binding site" evidence="1">
    <location>
        <position position="8"/>
    </location>
    <ligand>
        <name>Mg(2+)</name>
        <dbReference type="ChEBI" id="CHEBI:18420"/>
    </ligand>
</feature>
<dbReference type="RefSeq" id="WP_096467540.1">
    <property type="nucleotide sequence ID" value="NZ_AP017312.1"/>
</dbReference>
<dbReference type="SUPFAM" id="SSF56214">
    <property type="entry name" value="4'-phosphopantetheinyl transferase"/>
    <property type="match status" value="1"/>
</dbReference>
<comment type="catalytic activity">
    <reaction evidence="1">
        <text>apo-[ACP] + CoA = holo-[ACP] + adenosine 3',5'-bisphosphate + H(+)</text>
        <dbReference type="Rhea" id="RHEA:12068"/>
        <dbReference type="Rhea" id="RHEA-COMP:9685"/>
        <dbReference type="Rhea" id="RHEA-COMP:9690"/>
        <dbReference type="ChEBI" id="CHEBI:15378"/>
        <dbReference type="ChEBI" id="CHEBI:29999"/>
        <dbReference type="ChEBI" id="CHEBI:57287"/>
        <dbReference type="ChEBI" id="CHEBI:58343"/>
        <dbReference type="ChEBI" id="CHEBI:64479"/>
        <dbReference type="EC" id="2.7.8.7"/>
    </reaction>
</comment>
<reference evidence="2 3" key="1">
    <citation type="submission" date="2015-12" db="EMBL/GenBank/DDBJ databases">
        <title>Genome sequence of Aneurinibacillus soli.</title>
        <authorList>
            <person name="Lee J.S."/>
            <person name="Lee K.C."/>
            <person name="Kim K.K."/>
            <person name="Lee B.W."/>
        </authorList>
    </citation>
    <scope>NUCLEOTIDE SEQUENCE [LARGE SCALE GENOMIC DNA]</scope>
    <source>
        <strain evidence="2 3">CB4</strain>
    </source>
</reference>
<dbReference type="GO" id="GO:0006633">
    <property type="term" value="P:fatty acid biosynthetic process"/>
    <property type="evidence" value="ECO:0007669"/>
    <property type="project" value="UniProtKB-UniRule"/>
</dbReference>
<keyword evidence="1" id="KW-0460">Magnesium</keyword>
<protein>
    <recommendedName>
        <fullName evidence="1">Holo-[acyl-carrier-protein] synthase</fullName>
        <shortName evidence="1">Holo-ACP synthase</shortName>
        <ecNumber evidence="1">2.7.8.7</ecNumber>
    </recommendedName>
    <alternativeName>
        <fullName evidence="1">4'-phosphopantetheinyl transferase AcpS</fullName>
    </alternativeName>
</protein>
<name>A0A0U5B1M6_9BACL</name>
<dbReference type="KEGG" id="asoc:CB4_04177"/>
<comment type="cofactor">
    <cofactor evidence="1">
        <name>Mg(2+)</name>
        <dbReference type="ChEBI" id="CHEBI:18420"/>
    </cofactor>
</comment>
<dbReference type="GO" id="GO:0005737">
    <property type="term" value="C:cytoplasm"/>
    <property type="evidence" value="ECO:0007669"/>
    <property type="project" value="UniProtKB-SubCell"/>
</dbReference>
<dbReference type="Gene3D" id="3.90.470.20">
    <property type="entry name" value="4'-phosphopantetheinyl transferase domain"/>
    <property type="match status" value="1"/>
</dbReference>
<dbReference type="NCBIfam" id="TIGR00516">
    <property type="entry name" value="acpS"/>
    <property type="match status" value="1"/>
</dbReference>
<dbReference type="AlphaFoldDB" id="A0A0U5B1M6"/>
<gene>
    <name evidence="1 2" type="primary">acpS</name>
    <name evidence="2" type="ORF">CB4_04177</name>
</gene>
<evidence type="ECO:0000256" key="1">
    <source>
        <dbReference type="HAMAP-Rule" id="MF_00101"/>
    </source>
</evidence>
<keyword evidence="1" id="KW-0963">Cytoplasm</keyword>
<comment type="similarity">
    <text evidence="1">Belongs to the P-Pant transferase superfamily. AcpS family.</text>
</comment>
<dbReference type="Proteomes" id="UP000217696">
    <property type="component" value="Chromosome"/>
</dbReference>
<dbReference type="HAMAP" id="MF_00101">
    <property type="entry name" value="AcpS"/>
    <property type="match status" value="1"/>
</dbReference>